<feature type="transmembrane region" description="Helical" evidence="2">
    <location>
        <begin position="65"/>
        <end position="86"/>
    </location>
</feature>
<accession>A0A238V455</accession>
<dbReference type="Proteomes" id="UP000198348">
    <property type="component" value="Unassembled WGS sequence"/>
</dbReference>
<dbReference type="AlphaFoldDB" id="A0A238V455"/>
<feature type="region of interest" description="Disordered" evidence="1">
    <location>
        <begin position="97"/>
        <end position="138"/>
    </location>
</feature>
<protein>
    <recommendedName>
        <fullName evidence="5">DUF983 domain-containing protein</fullName>
    </recommendedName>
</protein>
<dbReference type="OrthoDB" id="3573515at2"/>
<feature type="compositionally biased region" description="Acidic residues" evidence="1">
    <location>
        <begin position="116"/>
        <end position="136"/>
    </location>
</feature>
<evidence type="ECO:0000256" key="2">
    <source>
        <dbReference type="SAM" id="Phobius"/>
    </source>
</evidence>
<dbReference type="EMBL" id="FZNW01000001">
    <property type="protein sequence ID" value="SNR28363.1"/>
    <property type="molecule type" value="Genomic_DNA"/>
</dbReference>
<keyword evidence="2" id="KW-1133">Transmembrane helix</keyword>
<keyword evidence="4" id="KW-1185">Reference proteome</keyword>
<evidence type="ECO:0000256" key="1">
    <source>
        <dbReference type="SAM" id="MobiDB-lite"/>
    </source>
</evidence>
<keyword evidence="2" id="KW-0472">Membrane</keyword>
<dbReference type="RefSeq" id="WP_089299535.1">
    <property type="nucleotide sequence ID" value="NZ_FZNW01000001.1"/>
</dbReference>
<reference evidence="3 4" key="1">
    <citation type="submission" date="2017-06" db="EMBL/GenBank/DDBJ databases">
        <authorList>
            <person name="Kim H.J."/>
            <person name="Triplett B.A."/>
        </authorList>
    </citation>
    <scope>NUCLEOTIDE SEQUENCE [LARGE SCALE GENOMIC DNA]</scope>
    <source>
        <strain evidence="3 4">DSM 45207</strain>
    </source>
</reference>
<evidence type="ECO:0000313" key="4">
    <source>
        <dbReference type="Proteomes" id="UP000198348"/>
    </source>
</evidence>
<gene>
    <name evidence="3" type="ORF">SAMN06265360_101205</name>
</gene>
<keyword evidence="2" id="KW-0812">Transmembrane</keyword>
<evidence type="ECO:0008006" key="5">
    <source>
        <dbReference type="Google" id="ProtNLM"/>
    </source>
</evidence>
<feature type="transmembrane region" description="Helical" evidence="2">
    <location>
        <begin position="42"/>
        <end position="59"/>
    </location>
</feature>
<feature type="compositionally biased region" description="Basic and acidic residues" evidence="1">
    <location>
        <begin position="103"/>
        <end position="115"/>
    </location>
</feature>
<evidence type="ECO:0000313" key="3">
    <source>
        <dbReference type="EMBL" id="SNR28363.1"/>
    </source>
</evidence>
<name>A0A238V455_9PSEU</name>
<organism evidence="3 4">
    <name type="scientific">Haloechinothrix alba</name>
    <dbReference type="NCBI Taxonomy" id="664784"/>
    <lineage>
        <taxon>Bacteria</taxon>
        <taxon>Bacillati</taxon>
        <taxon>Actinomycetota</taxon>
        <taxon>Actinomycetes</taxon>
        <taxon>Pseudonocardiales</taxon>
        <taxon>Pseudonocardiaceae</taxon>
        <taxon>Haloechinothrix</taxon>
    </lineage>
</organism>
<proteinExistence type="predicted"/>
<sequence length="181" mass="20022">MDRVVTGADGREWSVRCQMEWRPPVTAEDFEHDVSGGARPGYVMLGILAVLIAALVIWMPEGVYVPGWFLLALALVMLFFPLRWALRRPWTVVAETDGLEPEPVPHGRRDAREGDGEQDGDTDQAEAVAEDAEPEYDPYPAERWVGTVRGMFAVRAHMSRAAKDIARGSAPDPTGPLRPVD</sequence>